<dbReference type="GO" id="GO:0016787">
    <property type="term" value="F:hydrolase activity"/>
    <property type="evidence" value="ECO:0007669"/>
    <property type="project" value="UniProtKB-KW"/>
</dbReference>
<dbReference type="PANTHER" id="PTHR11070:SF2">
    <property type="entry name" value="ATP-DEPENDENT DNA HELICASE SRS2"/>
    <property type="match status" value="1"/>
</dbReference>
<dbReference type="GO" id="GO:0043138">
    <property type="term" value="F:3'-5' DNA helicase activity"/>
    <property type="evidence" value="ECO:0007669"/>
    <property type="project" value="TreeGrafter"/>
</dbReference>
<dbReference type="InterPro" id="IPR027417">
    <property type="entry name" value="P-loop_NTPase"/>
</dbReference>
<dbReference type="Gene3D" id="3.40.50.300">
    <property type="entry name" value="P-loop containing nucleotide triphosphate hydrolases"/>
    <property type="match status" value="1"/>
</dbReference>
<dbReference type="EMBL" id="UINC01068735">
    <property type="protein sequence ID" value="SVC01575.1"/>
    <property type="molecule type" value="Genomic_DNA"/>
</dbReference>
<protein>
    <recommendedName>
        <fullName evidence="5">UvrD-like helicase C-terminal domain-containing protein</fullName>
    </recommendedName>
</protein>
<evidence type="ECO:0000256" key="1">
    <source>
        <dbReference type="ARBA" id="ARBA00022741"/>
    </source>
</evidence>
<dbReference type="PANTHER" id="PTHR11070">
    <property type="entry name" value="UVRD / RECB / PCRA DNA HELICASE FAMILY MEMBER"/>
    <property type="match status" value="1"/>
</dbReference>
<evidence type="ECO:0000256" key="2">
    <source>
        <dbReference type="ARBA" id="ARBA00022801"/>
    </source>
</evidence>
<dbReference type="InterPro" id="IPR000212">
    <property type="entry name" value="DNA_helicase_UvrD/REP"/>
</dbReference>
<dbReference type="GO" id="GO:0005829">
    <property type="term" value="C:cytosol"/>
    <property type="evidence" value="ECO:0007669"/>
    <property type="project" value="TreeGrafter"/>
</dbReference>
<dbReference type="Pfam" id="PF13361">
    <property type="entry name" value="UvrD_C"/>
    <property type="match status" value="1"/>
</dbReference>
<feature type="domain" description="UvrD-like helicase C-terminal" evidence="5">
    <location>
        <begin position="1"/>
        <end position="264"/>
    </location>
</feature>
<organism evidence="6">
    <name type="scientific">marine metagenome</name>
    <dbReference type="NCBI Taxonomy" id="408172"/>
    <lineage>
        <taxon>unclassified sequences</taxon>
        <taxon>metagenomes</taxon>
        <taxon>ecological metagenomes</taxon>
    </lineage>
</organism>
<dbReference type="GO" id="GO:0000725">
    <property type="term" value="P:recombinational repair"/>
    <property type="evidence" value="ECO:0007669"/>
    <property type="project" value="TreeGrafter"/>
</dbReference>
<keyword evidence="3" id="KW-0347">Helicase</keyword>
<reference evidence="6" key="1">
    <citation type="submission" date="2018-05" db="EMBL/GenBank/DDBJ databases">
        <authorList>
            <person name="Lanie J.A."/>
            <person name="Ng W.-L."/>
            <person name="Kazmierczak K.M."/>
            <person name="Andrzejewski T.M."/>
            <person name="Davidsen T.M."/>
            <person name="Wayne K.J."/>
            <person name="Tettelin H."/>
            <person name="Glass J.I."/>
            <person name="Rusch D."/>
            <person name="Podicherti R."/>
            <person name="Tsui H.-C.T."/>
            <person name="Winkler M.E."/>
        </authorList>
    </citation>
    <scope>NUCLEOTIDE SEQUENCE</scope>
</reference>
<dbReference type="SUPFAM" id="SSF52540">
    <property type="entry name" value="P-loop containing nucleoside triphosphate hydrolases"/>
    <property type="match status" value="1"/>
</dbReference>
<dbReference type="AlphaFoldDB" id="A0A382IQD2"/>
<gene>
    <name evidence="6" type="ORF">METZ01_LOCUS254429</name>
</gene>
<evidence type="ECO:0000313" key="6">
    <source>
        <dbReference type="EMBL" id="SVC01575.1"/>
    </source>
</evidence>
<name>A0A382IQD2_9ZZZZ</name>
<dbReference type="GO" id="GO:0003677">
    <property type="term" value="F:DNA binding"/>
    <property type="evidence" value="ECO:0007669"/>
    <property type="project" value="InterPro"/>
</dbReference>
<dbReference type="PROSITE" id="PS51217">
    <property type="entry name" value="UVRD_HELICASE_CTER"/>
    <property type="match status" value="1"/>
</dbReference>
<evidence type="ECO:0000256" key="3">
    <source>
        <dbReference type="ARBA" id="ARBA00022806"/>
    </source>
</evidence>
<accession>A0A382IQD2</accession>
<proteinExistence type="predicted"/>
<dbReference type="FunFam" id="1.10.486.10:FF:000003">
    <property type="entry name" value="ATP-dependent DNA helicase"/>
    <property type="match status" value="1"/>
</dbReference>
<evidence type="ECO:0000259" key="5">
    <source>
        <dbReference type="PROSITE" id="PS51217"/>
    </source>
</evidence>
<dbReference type="GO" id="GO:0005524">
    <property type="term" value="F:ATP binding"/>
    <property type="evidence" value="ECO:0007669"/>
    <property type="project" value="UniProtKB-KW"/>
</dbReference>
<keyword evidence="4" id="KW-0067">ATP-binding</keyword>
<dbReference type="GO" id="GO:0033202">
    <property type="term" value="C:DNA helicase complex"/>
    <property type="evidence" value="ECO:0007669"/>
    <property type="project" value="TreeGrafter"/>
</dbReference>
<keyword evidence="2" id="KW-0378">Hydrolase</keyword>
<evidence type="ECO:0000256" key="4">
    <source>
        <dbReference type="ARBA" id="ARBA00022840"/>
    </source>
</evidence>
<feature type="non-terminal residue" evidence="6">
    <location>
        <position position="1"/>
    </location>
</feature>
<dbReference type="Gene3D" id="1.10.486.10">
    <property type="entry name" value="PCRA, domain 4"/>
    <property type="match status" value="1"/>
</dbReference>
<feature type="non-terminal residue" evidence="6">
    <location>
        <position position="356"/>
    </location>
</feature>
<dbReference type="CDD" id="cd18807">
    <property type="entry name" value="SF1_C_UvrD"/>
    <property type="match status" value="1"/>
</dbReference>
<sequence length="356" mass="41287">QNNNQRREKVLHAHNGSGDRLGLFETVDELEESDAVVSAIGKEVKLNKRRFNEFGVLYRTNAQSRALEDSLRRNGIPYIIIGGIRFYERKEIKDVLSYLRLIINPKDIISLKRIVNFPPRGVGLKTITKCQKLADKKKIPLFDIFKDLSELDLRNKQVNSLKNFHDLIIKYRDLLDKLSPNEFTRALVEEAGIIQYYKSSELPEDAGRLQNTMELLNSIDDFVDKDAECDLNDFLVEVSLLTDIDKWNDEDNRVSLMTLHSSKGLEFPVVFITGLEDGLFPLSRTFNMPKELEEERRLFYVGLTRAMEKVYLLYATNRRKIGIDYIIGFASRFITEIPEEYLEKIPFRSALMHKVS</sequence>
<keyword evidence="1" id="KW-0547">Nucleotide-binding</keyword>
<dbReference type="InterPro" id="IPR014017">
    <property type="entry name" value="DNA_helicase_UvrD-like_C"/>
</dbReference>